<dbReference type="Proteomes" id="UP001201985">
    <property type="component" value="Unassembled WGS sequence"/>
</dbReference>
<comment type="caution">
    <text evidence="1">The sequence shown here is derived from an EMBL/GenBank/DDBJ whole genome shotgun (WGS) entry which is preliminary data.</text>
</comment>
<protein>
    <submittedName>
        <fullName evidence="1">SAM-dependent methyltransferase</fullName>
    </submittedName>
</protein>
<evidence type="ECO:0000313" key="2">
    <source>
        <dbReference type="Proteomes" id="UP001201985"/>
    </source>
</evidence>
<dbReference type="GO" id="GO:0008168">
    <property type="term" value="F:methyltransferase activity"/>
    <property type="evidence" value="ECO:0007669"/>
    <property type="project" value="UniProtKB-KW"/>
</dbReference>
<dbReference type="EMBL" id="JALBUU010000039">
    <property type="protein sequence ID" value="MCI0755593.1"/>
    <property type="molecule type" value="Genomic_DNA"/>
</dbReference>
<reference evidence="1 2" key="1">
    <citation type="submission" date="2022-03" db="EMBL/GenBank/DDBJ databases">
        <title>Complete genome analysis of Roseomonas KG 17.1 : a prolific producer of plant growth promoters.</title>
        <authorList>
            <person name="Saadouli I."/>
            <person name="Najjari A."/>
            <person name="Mosbah A."/>
            <person name="Ouzari H.I."/>
        </authorList>
    </citation>
    <scope>NUCLEOTIDE SEQUENCE [LARGE SCALE GENOMIC DNA]</scope>
    <source>
        <strain evidence="1 2">KG17-1</strain>
    </source>
</reference>
<organism evidence="1 2">
    <name type="scientific">Teichococcus vastitatis</name>
    <dbReference type="NCBI Taxonomy" id="2307076"/>
    <lineage>
        <taxon>Bacteria</taxon>
        <taxon>Pseudomonadati</taxon>
        <taxon>Pseudomonadota</taxon>
        <taxon>Alphaproteobacteria</taxon>
        <taxon>Acetobacterales</taxon>
        <taxon>Roseomonadaceae</taxon>
        <taxon>Roseomonas</taxon>
    </lineage>
</organism>
<dbReference type="SUPFAM" id="SSF53335">
    <property type="entry name" value="S-adenosyl-L-methionine-dependent methyltransferases"/>
    <property type="match status" value="1"/>
</dbReference>
<dbReference type="RefSeq" id="WP_202910766.1">
    <property type="nucleotide sequence ID" value="NZ_JALBUU010000039.1"/>
</dbReference>
<keyword evidence="1" id="KW-0489">Methyltransferase</keyword>
<keyword evidence="1" id="KW-0808">Transferase</keyword>
<dbReference type="Gene3D" id="3.40.50.150">
    <property type="entry name" value="Vaccinia Virus protein VP39"/>
    <property type="match status" value="1"/>
</dbReference>
<evidence type="ECO:0000313" key="1">
    <source>
        <dbReference type="EMBL" id="MCI0755593.1"/>
    </source>
</evidence>
<name>A0ABS9W8Q4_9PROT</name>
<dbReference type="GO" id="GO:0032259">
    <property type="term" value="P:methylation"/>
    <property type="evidence" value="ECO:0007669"/>
    <property type="project" value="UniProtKB-KW"/>
</dbReference>
<gene>
    <name evidence="1" type="ORF">MON41_17965</name>
</gene>
<dbReference type="InterPro" id="IPR029063">
    <property type="entry name" value="SAM-dependent_MTases_sf"/>
</dbReference>
<proteinExistence type="predicted"/>
<accession>A0ABS9W8Q4</accession>
<sequence length="216" mass="23553">MSFAAVNDTYSFFRAWLLDPLRVAAVAPSGQALSQVITSEITMETGPVIELGPGTGAFTRALLARGVREDDLALIEYGSEFAVMLRRRYPKAHTLWMDARRLHSVELFGGRRAGAVISGLPVLSMKPRKVIAILEGAFGKMHPAGSFYQFTYGPACPIPRALLDRLGLKATRIGGTLANVPPASVYRIRQRQPRPSAQDRYSADLLAAPRSLEKTA</sequence>
<keyword evidence="2" id="KW-1185">Reference proteome</keyword>